<evidence type="ECO:0000256" key="5">
    <source>
        <dbReference type="ARBA" id="ARBA00023136"/>
    </source>
</evidence>
<accession>A0A426RNP3</accession>
<dbReference type="EMBL" id="QUSX01000001">
    <property type="protein sequence ID" value="RRQ50596.1"/>
    <property type="molecule type" value="Genomic_DNA"/>
</dbReference>
<reference evidence="8" key="1">
    <citation type="submission" date="2018-08" db="EMBL/GenBank/DDBJ databases">
        <authorList>
            <person name="Khan S.A."/>
            <person name="J S.E."/>
        </authorList>
    </citation>
    <scope>NUCLEOTIDE SEQUENCE [LARGE SCALE GENOMIC DNA]</scope>
    <source>
        <strain evidence="8">PoM-212</strain>
    </source>
</reference>
<evidence type="ECO:0000256" key="3">
    <source>
        <dbReference type="ARBA" id="ARBA00022692"/>
    </source>
</evidence>
<feature type="transmembrane region" description="Helical" evidence="6">
    <location>
        <begin position="117"/>
        <end position="142"/>
    </location>
</feature>
<feature type="transmembrane region" description="Helical" evidence="6">
    <location>
        <begin position="5"/>
        <end position="21"/>
    </location>
</feature>
<evidence type="ECO:0000256" key="6">
    <source>
        <dbReference type="SAM" id="Phobius"/>
    </source>
</evidence>
<organism evidence="7 8">
    <name type="scientific">Maribacter algicola</name>
    <dbReference type="NCBI Taxonomy" id="2498892"/>
    <lineage>
        <taxon>Bacteria</taxon>
        <taxon>Pseudomonadati</taxon>
        <taxon>Bacteroidota</taxon>
        <taxon>Flavobacteriia</taxon>
        <taxon>Flavobacteriales</taxon>
        <taxon>Flavobacteriaceae</taxon>
        <taxon>Maribacter</taxon>
    </lineage>
</organism>
<dbReference type="RefSeq" id="WP_125222417.1">
    <property type="nucleotide sequence ID" value="NZ_QUSX01000001.1"/>
</dbReference>
<feature type="transmembrane region" description="Helical" evidence="6">
    <location>
        <begin position="70"/>
        <end position="97"/>
    </location>
</feature>
<evidence type="ECO:0000256" key="4">
    <source>
        <dbReference type="ARBA" id="ARBA00022989"/>
    </source>
</evidence>
<evidence type="ECO:0000313" key="7">
    <source>
        <dbReference type="EMBL" id="RRQ50596.1"/>
    </source>
</evidence>
<feature type="transmembrane region" description="Helical" evidence="6">
    <location>
        <begin position="154"/>
        <end position="172"/>
    </location>
</feature>
<name>A0A426RNP3_9FLAO</name>
<dbReference type="AlphaFoldDB" id="A0A426RNP3"/>
<feature type="transmembrane region" description="Helical" evidence="6">
    <location>
        <begin position="307"/>
        <end position="325"/>
    </location>
</feature>
<dbReference type="GO" id="GO:0005886">
    <property type="term" value="C:plasma membrane"/>
    <property type="evidence" value="ECO:0007669"/>
    <property type="project" value="UniProtKB-SubCell"/>
</dbReference>
<evidence type="ECO:0000256" key="2">
    <source>
        <dbReference type="ARBA" id="ARBA00022475"/>
    </source>
</evidence>
<feature type="transmembrane region" description="Helical" evidence="6">
    <location>
        <begin position="184"/>
        <end position="205"/>
    </location>
</feature>
<sequence>MIKKALFYIFLIMLAVVLFLNTNFESIAVGIAILLFGMIMLEEGFKGFAKGPLQKILKKATDKLYKSIAAGALVTAFIQSSSLVSAVTISFISAGLVTLRGGMGIIFGANIGTTATAWIVAGFGLKIDIAVIAMPMLVFGIIFSLQKKPHLKGIGNILAGLGFFFLGIQYMKEGFDVFKEYIDLTHYAIPGFLGVIVYAGIGIIITTILQSSSATLALILTALAAGQIQYENALALAIGANIGTTITAILGSLSSNIAGKRLAGAHLLFNLFTGAIALTIIFPLANFVNFVSAITGVSADNFTLKLAMFHTIFNILGVLIMIPLTKRTEKFLIKFFKEEKEKGIEQPKYLNESILQFPSTVVSALTEESKYLFENAIFEIIAHALNIHRGDIKSDLDPKDILMKTKEDFKTDVRNLYYSKVKTIYGEILRYATTAQSTLKMGKNLNNRISEIKIANRKMVEIIKGVLELGLNVSQYRTSENIHMVQEYNKFREKIIRVLRVVYLLRTQVDKQIYDTKLFILKNKAKDGKYQTTKSINKLIRDNLITPKMASSLVNDKDNLNEIIKNLIEVAELLYGEKDSLLENAEQKDEPISFVEKE</sequence>
<feature type="transmembrane region" description="Helical" evidence="6">
    <location>
        <begin position="236"/>
        <end position="255"/>
    </location>
</feature>
<evidence type="ECO:0000313" key="8">
    <source>
        <dbReference type="Proteomes" id="UP000286990"/>
    </source>
</evidence>
<keyword evidence="3 6" id="KW-0812">Transmembrane</keyword>
<protein>
    <submittedName>
        <fullName evidence="7">Na/Pi cotransporter family protein</fullName>
    </submittedName>
</protein>
<dbReference type="OrthoDB" id="9763003at2"/>
<feature type="transmembrane region" description="Helical" evidence="6">
    <location>
        <begin position="267"/>
        <end position="287"/>
    </location>
</feature>
<dbReference type="Pfam" id="PF02690">
    <property type="entry name" value="Na_Pi_cotrans"/>
    <property type="match status" value="2"/>
</dbReference>
<dbReference type="NCBIfam" id="NF037997">
    <property type="entry name" value="Na_Pi_symport"/>
    <property type="match status" value="1"/>
</dbReference>
<comment type="subcellular location">
    <subcellularLocation>
        <location evidence="1">Cell membrane</location>
        <topology evidence="1">Multi-pass membrane protein</topology>
    </subcellularLocation>
</comment>
<keyword evidence="8" id="KW-1185">Reference proteome</keyword>
<dbReference type="GO" id="GO:0005436">
    <property type="term" value="F:sodium:phosphate symporter activity"/>
    <property type="evidence" value="ECO:0007669"/>
    <property type="project" value="InterPro"/>
</dbReference>
<evidence type="ECO:0000256" key="1">
    <source>
        <dbReference type="ARBA" id="ARBA00004651"/>
    </source>
</evidence>
<proteinExistence type="predicted"/>
<dbReference type="PANTHER" id="PTHR10010">
    <property type="entry name" value="SOLUTE CARRIER FAMILY 34 SODIUM PHOSPHATE , MEMBER 2-RELATED"/>
    <property type="match status" value="1"/>
</dbReference>
<keyword evidence="2" id="KW-1003">Cell membrane</keyword>
<comment type="caution">
    <text evidence="7">The sequence shown here is derived from an EMBL/GenBank/DDBJ whole genome shotgun (WGS) entry which is preliminary data.</text>
</comment>
<keyword evidence="5 6" id="KW-0472">Membrane</keyword>
<reference evidence="8" key="2">
    <citation type="submission" date="2018-12" db="EMBL/GenBank/DDBJ databases">
        <title>Maribacter lutimaris sp. nov., isolated from marine sediment.</title>
        <authorList>
            <person name="Kim K.K."/>
        </authorList>
    </citation>
    <scope>NUCLEOTIDE SEQUENCE [LARGE SCALE GENOMIC DNA]</scope>
    <source>
        <strain evidence="8">PoM-212</strain>
    </source>
</reference>
<dbReference type="PANTHER" id="PTHR10010:SF46">
    <property type="entry name" value="SODIUM-DEPENDENT PHOSPHATE TRANSPORT PROTEIN 2B"/>
    <property type="match status" value="1"/>
</dbReference>
<keyword evidence="4 6" id="KW-1133">Transmembrane helix</keyword>
<dbReference type="GO" id="GO:0044341">
    <property type="term" value="P:sodium-dependent phosphate transport"/>
    <property type="evidence" value="ECO:0007669"/>
    <property type="project" value="InterPro"/>
</dbReference>
<gene>
    <name evidence="7" type="ORF">DZC72_08685</name>
</gene>
<dbReference type="Proteomes" id="UP000286990">
    <property type="component" value="Unassembled WGS sequence"/>
</dbReference>
<dbReference type="InterPro" id="IPR003841">
    <property type="entry name" value="Na/Pi_transpt"/>
</dbReference>